<organism evidence="1 2">
    <name type="scientific">Portunus trituberculatus</name>
    <name type="common">Swimming crab</name>
    <name type="synonym">Neptunus trituberculatus</name>
    <dbReference type="NCBI Taxonomy" id="210409"/>
    <lineage>
        <taxon>Eukaryota</taxon>
        <taxon>Metazoa</taxon>
        <taxon>Ecdysozoa</taxon>
        <taxon>Arthropoda</taxon>
        <taxon>Crustacea</taxon>
        <taxon>Multicrustacea</taxon>
        <taxon>Malacostraca</taxon>
        <taxon>Eumalacostraca</taxon>
        <taxon>Eucarida</taxon>
        <taxon>Decapoda</taxon>
        <taxon>Pleocyemata</taxon>
        <taxon>Brachyura</taxon>
        <taxon>Eubrachyura</taxon>
        <taxon>Portunoidea</taxon>
        <taxon>Portunidae</taxon>
        <taxon>Portuninae</taxon>
        <taxon>Portunus</taxon>
    </lineage>
</organism>
<keyword evidence="2" id="KW-1185">Reference proteome</keyword>
<dbReference type="Proteomes" id="UP000324222">
    <property type="component" value="Unassembled WGS sequence"/>
</dbReference>
<gene>
    <name evidence="1" type="ORF">E2C01_046136</name>
</gene>
<evidence type="ECO:0000313" key="2">
    <source>
        <dbReference type="Proteomes" id="UP000324222"/>
    </source>
</evidence>
<evidence type="ECO:0000313" key="1">
    <source>
        <dbReference type="EMBL" id="MPC52272.1"/>
    </source>
</evidence>
<dbReference type="AlphaFoldDB" id="A0A5B7G055"/>
<accession>A0A5B7G055</accession>
<reference evidence="1" key="1">
    <citation type="submission" date="2019-05" db="EMBL/GenBank/DDBJ databases">
        <title>Another draft genome of Portunus trituberculatus and its Hox gene families provides insights of decapod evolution.</title>
        <authorList>
            <person name="Jeong J.-H."/>
            <person name="Song I."/>
            <person name="Kim S."/>
            <person name="Choi T."/>
            <person name="Kim D."/>
            <person name="Ryu S."/>
            <person name="Kim W."/>
        </authorList>
    </citation>
    <scope>NUCLEOTIDE SEQUENCE [LARGE SCALE GENOMIC DNA]</scope>
    <source>
        <tissue evidence="1">Muscle</tissue>
    </source>
</reference>
<protein>
    <submittedName>
        <fullName evidence="1">Uncharacterized protein</fullName>
    </submittedName>
</protein>
<sequence length="59" mass="7029">MPKEEQQLLQHHHWRKTSWQVVVCLHSLPTRTPTSRYVAQLIFQTTYNFSHKLACVNLP</sequence>
<dbReference type="EMBL" id="VSRR010010745">
    <property type="protein sequence ID" value="MPC52272.1"/>
    <property type="molecule type" value="Genomic_DNA"/>
</dbReference>
<proteinExistence type="predicted"/>
<comment type="caution">
    <text evidence="1">The sequence shown here is derived from an EMBL/GenBank/DDBJ whole genome shotgun (WGS) entry which is preliminary data.</text>
</comment>
<name>A0A5B7G055_PORTR</name>